<evidence type="ECO:0000313" key="15">
    <source>
        <dbReference type="EMBL" id="KAF4947817.1"/>
    </source>
</evidence>
<keyword evidence="5" id="KW-0054">Arabinose catabolism</keyword>
<evidence type="ECO:0000256" key="11">
    <source>
        <dbReference type="ARBA" id="ARBA00049317"/>
    </source>
</evidence>
<dbReference type="PANTHER" id="PTHR43161">
    <property type="entry name" value="SORBITOL DEHYDROGENASE"/>
    <property type="match status" value="1"/>
</dbReference>
<evidence type="ECO:0000259" key="14">
    <source>
        <dbReference type="Pfam" id="PF08240"/>
    </source>
</evidence>
<evidence type="ECO:0000256" key="6">
    <source>
        <dbReference type="ARBA" id="ARBA00023002"/>
    </source>
</evidence>
<dbReference type="OrthoDB" id="3941538at2759"/>
<evidence type="ECO:0000256" key="5">
    <source>
        <dbReference type="ARBA" id="ARBA00022935"/>
    </source>
</evidence>
<dbReference type="GO" id="GO:0019568">
    <property type="term" value="P:arabinose catabolic process"/>
    <property type="evidence" value="ECO:0007669"/>
    <property type="project" value="UniProtKB-KW"/>
</dbReference>
<gene>
    <name evidence="15" type="ORF">FSARC_13879</name>
</gene>
<keyword evidence="5" id="KW-0119">Carbohydrate metabolism</keyword>
<keyword evidence="4" id="KW-0862">Zinc</keyword>
<dbReference type="Pfam" id="PF08240">
    <property type="entry name" value="ADH_N"/>
    <property type="match status" value="1"/>
</dbReference>
<dbReference type="AlphaFoldDB" id="A0A8H4SYB3"/>
<evidence type="ECO:0000256" key="1">
    <source>
        <dbReference type="ARBA" id="ARBA00001947"/>
    </source>
</evidence>
<dbReference type="GO" id="GO:0046872">
    <property type="term" value="F:metal ion binding"/>
    <property type="evidence" value="ECO:0007669"/>
    <property type="project" value="UniProtKB-KW"/>
</dbReference>
<dbReference type="FunFam" id="3.40.50.720:FF:000068">
    <property type="entry name" value="Sorbitol dehydrogenase"/>
    <property type="match status" value="1"/>
</dbReference>
<dbReference type="GO" id="GO:0050019">
    <property type="term" value="F:L-arabinitol 4-dehydrogenase activity"/>
    <property type="evidence" value="ECO:0007669"/>
    <property type="project" value="UniProtKB-EC"/>
</dbReference>
<comment type="caution">
    <text evidence="15">The sequence shown here is derived from an EMBL/GenBank/DDBJ whole genome shotgun (WGS) entry which is preliminary data.</text>
</comment>
<comment type="catalytic activity">
    <reaction evidence="11">
        <text>L-arabinitol + NAD(+) = L-xylulose + NADH + H(+)</text>
        <dbReference type="Rhea" id="RHEA:16381"/>
        <dbReference type="ChEBI" id="CHEBI:15378"/>
        <dbReference type="ChEBI" id="CHEBI:17399"/>
        <dbReference type="ChEBI" id="CHEBI:18403"/>
        <dbReference type="ChEBI" id="CHEBI:57540"/>
        <dbReference type="ChEBI" id="CHEBI:57945"/>
        <dbReference type="EC" id="1.1.1.12"/>
    </reaction>
</comment>
<dbReference type="Proteomes" id="UP000622797">
    <property type="component" value="Unassembled WGS sequence"/>
</dbReference>
<evidence type="ECO:0000256" key="9">
    <source>
        <dbReference type="ARBA" id="ARBA00038954"/>
    </source>
</evidence>
<reference evidence="15" key="1">
    <citation type="journal article" date="2020" name="BMC Genomics">
        <title>Correction to: Identification and distribution of gene clusters required for synthesis of sphingolipid metabolism inhibitors in diverse species of the filamentous fungus Fusarium.</title>
        <authorList>
            <person name="Kim H.S."/>
            <person name="Lohmar J.M."/>
            <person name="Busman M."/>
            <person name="Brown D.W."/>
            <person name="Naumann T.A."/>
            <person name="Divon H.H."/>
            <person name="Lysoe E."/>
            <person name="Uhlig S."/>
            <person name="Proctor R.H."/>
        </authorList>
    </citation>
    <scope>NUCLEOTIDE SEQUENCE</scope>
    <source>
        <strain evidence="15">NRRL 20472</strain>
    </source>
</reference>
<evidence type="ECO:0000256" key="4">
    <source>
        <dbReference type="ARBA" id="ARBA00022833"/>
    </source>
</evidence>
<comment type="pathway">
    <text evidence="8">Carbohydrate degradation; L-arabinose degradation via L-arabinitol; D-xylulose 5-phosphate from L-arabinose (fungal route): step 2/5.</text>
</comment>
<sequence>MSCLDCAFCRSGKPNLCDNVRLLGVYPTNGALQDYLVHPAKLVHKLPDSISFTEGALLEPLSVAIHGIRDARPLLGGAALICGAGAVGLLTLAVARASGAHPLIITDVEPTRLELARRIVPQCIIYEVKRNSEPEENAKAIRALCGSTECSAPEVVLECSGVDSSAMVGFHAVRKGGKLVAIGVGNACFDNFPSGLLMSKALSVKYSLYYHDTWPTGIALITGGLINIKPIVTNVFPLEKAAEAFQLAADPMGGSLKVQIVDETNIGSG</sequence>
<dbReference type="EMBL" id="JABEXW010001085">
    <property type="protein sequence ID" value="KAF4947817.1"/>
    <property type="molecule type" value="Genomic_DNA"/>
</dbReference>
<feature type="domain" description="Alcohol dehydrogenase-like C-terminal" evidence="13">
    <location>
        <begin position="86"/>
        <end position="221"/>
    </location>
</feature>
<dbReference type="Gene3D" id="3.90.180.10">
    <property type="entry name" value="Medium-chain alcohol dehydrogenases, catalytic domain"/>
    <property type="match status" value="1"/>
</dbReference>
<evidence type="ECO:0000256" key="12">
    <source>
        <dbReference type="SAM" id="Phobius"/>
    </source>
</evidence>
<feature type="domain" description="Alcohol dehydrogenase-like N-terminal" evidence="14">
    <location>
        <begin position="3"/>
        <end position="48"/>
    </location>
</feature>
<keyword evidence="16" id="KW-1185">Reference proteome</keyword>
<evidence type="ECO:0000256" key="8">
    <source>
        <dbReference type="ARBA" id="ARBA00037881"/>
    </source>
</evidence>
<reference evidence="15" key="2">
    <citation type="submission" date="2020-05" db="EMBL/GenBank/DDBJ databases">
        <authorList>
            <person name="Kim H.-S."/>
            <person name="Proctor R.H."/>
            <person name="Brown D.W."/>
        </authorList>
    </citation>
    <scope>NUCLEOTIDE SEQUENCE</scope>
    <source>
        <strain evidence="15">NRRL 20472</strain>
    </source>
</reference>
<evidence type="ECO:0000256" key="7">
    <source>
        <dbReference type="ARBA" id="ARBA00023027"/>
    </source>
</evidence>
<evidence type="ECO:0000259" key="13">
    <source>
        <dbReference type="Pfam" id="PF00107"/>
    </source>
</evidence>
<dbReference type="PANTHER" id="PTHR43161:SF4">
    <property type="entry name" value="D-XYLULOSE REDUCTASE"/>
    <property type="match status" value="1"/>
</dbReference>
<evidence type="ECO:0000313" key="16">
    <source>
        <dbReference type="Proteomes" id="UP000622797"/>
    </source>
</evidence>
<keyword evidence="12" id="KW-0472">Membrane</keyword>
<dbReference type="GO" id="GO:0003939">
    <property type="term" value="F:L-iditol 2-dehydrogenase (NAD+) activity"/>
    <property type="evidence" value="ECO:0007669"/>
    <property type="project" value="TreeGrafter"/>
</dbReference>
<feature type="transmembrane region" description="Helical" evidence="12">
    <location>
        <begin position="74"/>
        <end position="95"/>
    </location>
</feature>
<dbReference type="InterPro" id="IPR013149">
    <property type="entry name" value="ADH-like_C"/>
</dbReference>
<keyword evidence="12" id="KW-0812">Transmembrane</keyword>
<comment type="similarity">
    <text evidence="2">Belongs to the zinc-containing alcohol dehydrogenase family.</text>
</comment>
<keyword evidence="3" id="KW-0479">Metal-binding</keyword>
<dbReference type="InterPro" id="IPR011032">
    <property type="entry name" value="GroES-like_sf"/>
</dbReference>
<dbReference type="Gene3D" id="3.40.50.720">
    <property type="entry name" value="NAD(P)-binding Rossmann-like Domain"/>
    <property type="match status" value="1"/>
</dbReference>
<keyword evidence="12" id="KW-1133">Transmembrane helix</keyword>
<keyword evidence="6" id="KW-0560">Oxidoreductase</keyword>
<proteinExistence type="inferred from homology"/>
<evidence type="ECO:0000256" key="10">
    <source>
        <dbReference type="ARBA" id="ARBA00039783"/>
    </source>
</evidence>
<protein>
    <recommendedName>
        <fullName evidence="10">L-arabinitol 4-dehydrogenase</fullName>
        <ecNumber evidence="9">1.1.1.12</ecNumber>
    </recommendedName>
</protein>
<dbReference type="EC" id="1.1.1.12" evidence="9"/>
<accession>A0A8H4SYB3</accession>
<organism evidence="15 16">
    <name type="scientific">Fusarium sarcochroum</name>
    <dbReference type="NCBI Taxonomy" id="1208366"/>
    <lineage>
        <taxon>Eukaryota</taxon>
        <taxon>Fungi</taxon>
        <taxon>Dikarya</taxon>
        <taxon>Ascomycota</taxon>
        <taxon>Pezizomycotina</taxon>
        <taxon>Sordariomycetes</taxon>
        <taxon>Hypocreomycetidae</taxon>
        <taxon>Hypocreales</taxon>
        <taxon>Nectriaceae</taxon>
        <taxon>Fusarium</taxon>
        <taxon>Fusarium lateritium species complex</taxon>
    </lineage>
</organism>
<keyword evidence="7" id="KW-0520">NAD</keyword>
<name>A0A8H4SYB3_9HYPO</name>
<dbReference type="InterPro" id="IPR013154">
    <property type="entry name" value="ADH-like_N"/>
</dbReference>
<dbReference type="SUPFAM" id="SSF50129">
    <property type="entry name" value="GroES-like"/>
    <property type="match status" value="1"/>
</dbReference>
<dbReference type="InterPro" id="IPR036291">
    <property type="entry name" value="NAD(P)-bd_dom_sf"/>
</dbReference>
<evidence type="ECO:0000256" key="2">
    <source>
        <dbReference type="ARBA" id="ARBA00008072"/>
    </source>
</evidence>
<dbReference type="SUPFAM" id="SSF51735">
    <property type="entry name" value="NAD(P)-binding Rossmann-fold domains"/>
    <property type="match status" value="1"/>
</dbReference>
<evidence type="ECO:0000256" key="3">
    <source>
        <dbReference type="ARBA" id="ARBA00022723"/>
    </source>
</evidence>
<comment type="cofactor">
    <cofactor evidence="1">
        <name>Zn(2+)</name>
        <dbReference type="ChEBI" id="CHEBI:29105"/>
    </cofactor>
</comment>
<dbReference type="Pfam" id="PF00107">
    <property type="entry name" value="ADH_zinc_N"/>
    <property type="match status" value="1"/>
</dbReference>
<dbReference type="GO" id="GO:0006062">
    <property type="term" value="P:sorbitol catabolic process"/>
    <property type="evidence" value="ECO:0007669"/>
    <property type="project" value="TreeGrafter"/>
</dbReference>